<dbReference type="EMBL" id="ANHY01000006">
    <property type="protein sequence ID" value="EKV31379.1"/>
    <property type="molecule type" value="Genomic_DNA"/>
</dbReference>
<keyword evidence="4" id="KW-0862">Zinc</keyword>
<dbReference type="GO" id="GO:0008270">
    <property type="term" value="F:zinc ion binding"/>
    <property type="evidence" value="ECO:0007669"/>
    <property type="project" value="TreeGrafter"/>
</dbReference>
<keyword evidence="8" id="KW-1185">Reference proteome</keyword>
<evidence type="ECO:0000256" key="1">
    <source>
        <dbReference type="ARBA" id="ARBA00022670"/>
    </source>
</evidence>
<dbReference type="GO" id="GO:0008235">
    <property type="term" value="F:metalloexopeptidase activity"/>
    <property type="evidence" value="ECO:0007669"/>
    <property type="project" value="TreeGrafter"/>
</dbReference>
<sequence length="161" mass="17143">MTAMGSGDWDRLFGGGEPLPPRIVLPGALAESIRAAARSAYPDEGCGLLVGQGERVTRVVPSRNVALRGRDRFEVDPRVRLDLMKALRGTPERLLGHWHSHPDAPAVPSATDLAQAYEPALLWLICGVSGTGEAALSAWKMVPEAGAFTPVPLVVEDVTRG</sequence>
<organism evidence="7 8">
    <name type="scientific">Caenispirillum salinarum AK4</name>
    <dbReference type="NCBI Taxonomy" id="1238182"/>
    <lineage>
        <taxon>Bacteria</taxon>
        <taxon>Pseudomonadati</taxon>
        <taxon>Pseudomonadota</taxon>
        <taxon>Alphaproteobacteria</taxon>
        <taxon>Rhodospirillales</taxon>
        <taxon>Novispirillaceae</taxon>
        <taxon>Caenispirillum</taxon>
    </lineage>
</organism>
<dbReference type="CDD" id="cd08070">
    <property type="entry name" value="MPN_like"/>
    <property type="match status" value="1"/>
</dbReference>
<keyword evidence="3" id="KW-0378">Hydrolase</keyword>
<evidence type="ECO:0000256" key="4">
    <source>
        <dbReference type="ARBA" id="ARBA00022833"/>
    </source>
</evidence>
<protein>
    <recommendedName>
        <fullName evidence="6">MPN domain-containing protein</fullName>
    </recommendedName>
</protein>
<evidence type="ECO:0000256" key="2">
    <source>
        <dbReference type="ARBA" id="ARBA00022723"/>
    </source>
</evidence>
<accession>K9H2U0</accession>
<evidence type="ECO:0000259" key="6">
    <source>
        <dbReference type="PROSITE" id="PS50249"/>
    </source>
</evidence>
<dbReference type="Gene3D" id="3.40.140.10">
    <property type="entry name" value="Cytidine Deaminase, domain 2"/>
    <property type="match status" value="1"/>
</dbReference>
<reference evidence="7 8" key="1">
    <citation type="journal article" date="2013" name="Genome Announc.">
        <title>Draft Genome Sequence of an Alphaproteobacterium, Caenispirillum salinarum AK4(T), Isolated from a Solar Saltern.</title>
        <authorList>
            <person name="Khatri I."/>
            <person name="Singh A."/>
            <person name="Korpole S."/>
            <person name="Pinnaka A.K."/>
            <person name="Subramanian S."/>
        </authorList>
    </citation>
    <scope>NUCLEOTIDE SEQUENCE [LARGE SCALE GENOMIC DNA]</scope>
    <source>
        <strain evidence="7 8">AK4</strain>
    </source>
</reference>
<dbReference type="Pfam" id="PF14464">
    <property type="entry name" value="Prok-JAB"/>
    <property type="match status" value="1"/>
</dbReference>
<dbReference type="GO" id="GO:0006508">
    <property type="term" value="P:proteolysis"/>
    <property type="evidence" value="ECO:0007669"/>
    <property type="project" value="UniProtKB-KW"/>
</dbReference>
<evidence type="ECO:0000256" key="5">
    <source>
        <dbReference type="ARBA" id="ARBA00023049"/>
    </source>
</evidence>
<dbReference type="Proteomes" id="UP000009881">
    <property type="component" value="Unassembled WGS sequence"/>
</dbReference>
<dbReference type="InterPro" id="IPR051929">
    <property type="entry name" value="VirAsm_ModProt"/>
</dbReference>
<proteinExistence type="predicted"/>
<feature type="domain" description="MPN" evidence="6">
    <location>
        <begin position="22"/>
        <end position="145"/>
    </location>
</feature>
<dbReference type="STRING" id="1238182.C882_3752"/>
<dbReference type="PANTHER" id="PTHR34858:SF1">
    <property type="entry name" value="CYSO-CYSTEINE PEPTIDASE"/>
    <property type="match status" value="1"/>
</dbReference>
<dbReference type="eggNOG" id="COG1310">
    <property type="taxonomic scope" value="Bacteria"/>
</dbReference>
<keyword evidence="5" id="KW-0482">Metalloprotease</keyword>
<evidence type="ECO:0000313" key="8">
    <source>
        <dbReference type="Proteomes" id="UP000009881"/>
    </source>
</evidence>
<keyword evidence="2" id="KW-0479">Metal-binding</keyword>
<dbReference type="PROSITE" id="PS50249">
    <property type="entry name" value="MPN"/>
    <property type="match status" value="1"/>
</dbReference>
<dbReference type="InterPro" id="IPR000555">
    <property type="entry name" value="JAMM/MPN+_dom"/>
</dbReference>
<evidence type="ECO:0000313" key="7">
    <source>
        <dbReference type="EMBL" id="EKV31379.1"/>
    </source>
</evidence>
<dbReference type="InterPro" id="IPR028090">
    <property type="entry name" value="JAB_dom_prok"/>
</dbReference>
<comment type="caution">
    <text evidence="7">The sequence shown here is derived from an EMBL/GenBank/DDBJ whole genome shotgun (WGS) entry which is preliminary data.</text>
</comment>
<dbReference type="InterPro" id="IPR037518">
    <property type="entry name" value="MPN"/>
</dbReference>
<dbReference type="SMART" id="SM00232">
    <property type="entry name" value="JAB_MPN"/>
    <property type="match status" value="1"/>
</dbReference>
<name>K9H2U0_9PROT</name>
<gene>
    <name evidence="7" type="ORF">C882_3752</name>
</gene>
<keyword evidence="1" id="KW-0645">Protease</keyword>
<evidence type="ECO:0000256" key="3">
    <source>
        <dbReference type="ARBA" id="ARBA00022801"/>
    </source>
</evidence>
<dbReference type="AlphaFoldDB" id="K9H2U0"/>
<dbReference type="PANTHER" id="PTHR34858">
    <property type="entry name" value="CYSO-CYSTEINE PEPTIDASE"/>
    <property type="match status" value="1"/>
</dbReference>
<dbReference type="SUPFAM" id="SSF102712">
    <property type="entry name" value="JAB1/MPN domain"/>
    <property type="match status" value="1"/>
</dbReference>